<proteinExistence type="inferred from homology"/>
<evidence type="ECO:0000313" key="7">
    <source>
        <dbReference type="EMBL" id="AUR01735.1"/>
    </source>
</evidence>
<dbReference type="Proteomes" id="UP000236447">
    <property type="component" value="Plasmid pP88_d"/>
</dbReference>
<keyword evidence="7" id="KW-0614">Plasmid</keyword>
<dbReference type="InterPro" id="IPR036390">
    <property type="entry name" value="WH_DNA-bd_sf"/>
</dbReference>
<dbReference type="RefSeq" id="WP_065331548.1">
    <property type="nucleotide sequence ID" value="NZ_CP010729.1"/>
</dbReference>
<evidence type="ECO:0000259" key="6">
    <source>
        <dbReference type="PROSITE" id="PS50931"/>
    </source>
</evidence>
<dbReference type="Pfam" id="PF00126">
    <property type="entry name" value="HTH_1"/>
    <property type="match status" value="1"/>
</dbReference>
<dbReference type="InterPro" id="IPR005119">
    <property type="entry name" value="LysR_subst-bd"/>
</dbReference>
<keyword evidence="2" id="KW-0805">Transcription regulation</keyword>
<name>A0A2I7KGL1_9RHOB</name>
<evidence type="ECO:0000256" key="1">
    <source>
        <dbReference type="ARBA" id="ARBA00009437"/>
    </source>
</evidence>
<dbReference type="PRINTS" id="PR00039">
    <property type="entry name" value="HTHLYSR"/>
</dbReference>
<evidence type="ECO:0000256" key="2">
    <source>
        <dbReference type="ARBA" id="ARBA00023015"/>
    </source>
</evidence>
<sequence>MNLKQLKYFVKTAETGNLSRAAESMNVAQTALGLQIKNLEEELGTQLLLRHSRGVELTDAGRLLSERSRQILHLLDDTVRDIRGLVTSNRKSIRMGLTPSVMDLFGPRIFELAMSIEDIVDVQFDEGLSFRLVSALESHEIDCALAFNVSEGDYISRIALLEERLFFVSAADPDNSWKPILLADVLRTNLALLSQRDMIWQLVHDAAEFYSLDISVAYEVQSQSAIKKLVQHGAASSIMPFGAIAVEAKNGLVCARPINNYRLSRTLYLILSKGIDDDIVYALREILVPAISDEYLAMLGQYAVKLEEVSTSGQL</sequence>
<dbReference type="PANTHER" id="PTHR30293">
    <property type="entry name" value="TRANSCRIPTIONAL REGULATORY PROTEIN NAC-RELATED"/>
    <property type="match status" value="1"/>
</dbReference>
<evidence type="ECO:0000313" key="8">
    <source>
        <dbReference type="Proteomes" id="UP000236447"/>
    </source>
</evidence>
<dbReference type="PROSITE" id="PS50931">
    <property type="entry name" value="HTH_LYSR"/>
    <property type="match status" value="1"/>
</dbReference>
<reference evidence="7 8" key="2">
    <citation type="journal article" date="2017" name="Genome Biol. Evol.">
        <title>Trajectories and Drivers of Genome Evolution in Surface-Associated Marine Phaeobacter.</title>
        <authorList>
            <person name="Freese H.M."/>
            <person name="Sikorski J."/>
            <person name="Bunk B."/>
            <person name="Scheuner C."/>
            <person name="Meier-Kolthoff J.P."/>
            <person name="Sproer C."/>
            <person name="Gram L."/>
            <person name="Overmann J."/>
        </authorList>
    </citation>
    <scope>NUCLEOTIDE SEQUENCE [LARGE SCALE GENOMIC DNA]</scope>
    <source>
        <strain evidence="7 8">P88</strain>
        <plasmid evidence="8">pp88_d</plasmid>
    </source>
</reference>
<dbReference type="SUPFAM" id="SSF53850">
    <property type="entry name" value="Periplasmic binding protein-like II"/>
    <property type="match status" value="1"/>
</dbReference>
<dbReference type="Gene3D" id="1.10.10.10">
    <property type="entry name" value="Winged helix-like DNA-binding domain superfamily/Winged helix DNA-binding domain"/>
    <property type="match status" value="1"/>
</dbReference>
<dbReference type="GO" id="GO:0003677">
    <property type="term" value="F:DNA binding"/>
    <property type="evidence" value="ECO:0007669"/>
    <property type="project" value="UniProtKB-KW"/>
</dbReference>
<dbReference type="Pfam" id="PF03466">
    <property type="entry name" value="LysR_substrate"/>
    <property type="match status" value="1"/>
</dbReference>
<protein>
    <submittedName>
        <fullName evidence="7">Transcriptional regulator, LysR family</fullName>
    </submittedName>
</protein>
<evidence type="ECO:0000256" key="4">
    <source>
        <dbReference type="ARBA" id="ARBA00023159"/>
    </source>
</evidence>
<dbReference type="GO" id="GO:2000142">
    <property type="term" value="P:regulation of DNA-templated transcription initiation"/>
    <property type="evidence" value="ECO:0007669"/>
    <property type="project" value="TreeGrafter"/>
</dbReference>
<dbReference type="InterPro" id="IPR036388">
    <property type="entry name" value="WH-like_DNA-bd_sf"/>
</dbReference>
<keyword evidence="4" id="KW-0010">Activator</keyword>
<dbReference type="Gene3D" id="3.40.190.290">
    <property type="match status" value="1"/>
</dbReference>
<dbReference type="GO" id="GO:0003700">
    <property type="term" value="F:DNA-binding transcription factor activity"/>
    <property type="evidence" value="ECO:0007669"/>
    <property type="project" value="InterPro"/>
</dbReference>
<evidence type="ECO:0000256" key="3">
    <source>
        <dbReference type="ARBA" id="ARBA00023125"/>
    </source>
</evidence>
<keyword evidence="3" id="KW-0238">DNA-binding</keyword>
<gene>
    <name evidence="7" type="ORF">PhaeoP88_04423</name>
</gene>
<dbReference type="FunFam" id="1.10.10.10:FF:000001">
    <property type="entry name" value="LysR family transcriptional regulator"/>
    <property type="match status" value="1"/>
</dbReference>
<dbReference type="AlphaFoldDB" id="A0A2I7KGL1"/>
<evidence type="ECO:0000256" key="5">
    <source>
        <dbReference type="ARBA" id="ARBA00023163"/>
    </source>
</evidence>
<dbReference type="SUPFAM" id="SSF46785">
    <property type="entry name" value="Winged helix' DNA-binding domain"/>
    <property type="match status" value="1"/>
</dbReference>
<organism evidence="7 8">
    <name type="scientific">Phaeobacter inhibens</name>
    <dbReference type="NCBI Taxonomy" id="221822"/>
    <lineage>
        <taxon>Bacteria</taxon>
        <taxon>Pseudomonadati</taxon>
        <taxon>Pseudomonadota</taxon>
        <taxon>Alphaproteobacteria</taxon>
        <taxon>Rhodobacterales</taxon>
        <taxon>Roseobacteraceae</taxon>
        <taxon>Phaeobacter</taxon>
    </lineage>
</organism>
<dbReference type="EMBL" id="CP010729">
    <property type="protein sequence ID" value="AUR01735.1"/>
    <property type="molecule type" value="Genomic_DNA"/>
</dbReference>
<reference evidence="7 8" key="1">
    <citation type="journal article" date="2017" name="Front. Microbiol.">
        <title>Phaeobacter piscinae sp. nov., a species of the Roseobacter group and potential aquaculture probiont.</title>
        <authorList>
            <person name="Sonnenschein E.C."/>
            <person name="Phippen C.B.W."/>
            <person name="Nielsen K.F."/>
            <person name="Mateiu R.V."/>
            <person name="Melchiorsen J."/>
            <person name="Gram L."/>
            <person name="Overmann J."/>
            <person name="Freese H.M."/>
        </authorList>
    </citation>
    <scope>NUCLEOTIDE SEQUENCE [LARGE SCALE GENOMIC DNA]</scope>
    <source>
        <strain evidence="7 8">P88</strain>
        <plasmid evidence="8">pp88_d</plasmid>
    </source>
</reference>
<geneLocation type="plasmid" evidence="8">
    <name>pp88_d</name>
</geneLocation>
<accession>A0A2I7KGL1</accession>
<feature type="domain" description="HTH lysR-type" evidence="6">
    <location>
        <begin position="1"/>
        <end position="58"/>
    </location>
</feature>
<comment type="similarity">
    <text evidence="1">Belongs to the LysR transcriptional regulatory family.</text>
</comment>
<dbReference type="PANTHER" id="PTHR30293:SF0">
    <property type="entry name" value="NITROGEN ASSIMILATION REGULATORY PROTEIN NAC"/>
    <property type="match status" value="1"/>
</dbReference>
<dbReference type="InterPro" id="IPR000847">
    <property type="entry name" value="LysR_HTH_N"/>
</dbReference>
<keyword evidence="5" id="KW-0804">Transcription</keyword>